<evidence type="ECO:0000259" key="2">
    <source>
        <dbReference type="Pfam" id="PF16486"/>
    </source>
</evidence>
<dbReference type="PANTHER" id="PTHR22891">
    <property type="entry name" value="EUKARYOTIC TRANSLATION INITIATION FACTOR 2C"/>
    <property type="match status" value="1"/>
</dbReference>
<protein>
    <submittedName>
        <fullName evidence="3">Protein argonaute 10</fullName>
    </submittedName>
</protein>
<dbReference type="Pfam" id="PF16486">
    <property type="entry name" value="ArgoN"/>
    <property type="match status" value="1"/>
</dbReference>
<dbReference type="AlphaFoldDB" id="A0A8T1X2E4"/>
<reference evidence="3" key="1">
    <citation type="submission" date="2021-02" db="EMBL/GenBank/DDBJ databases">
        <authorList>
            <person name="Palmer J.M."/>
        </authorList>
    </citation>
    <scope>NUCLEOTIDE SEQUENCE</scope>
    <source>
        <strain evidence="3">SCRP23</strain>
    </source>
</reference>
<name>A0A8T1X2E4_9STRA</name>
<dbReference type="Proteomes" id="UP000693981">
    <property type="component" value="Unassembled WGS sequence"/>
</dbReference>
<organism evidence="3 4">
    <name type="scientific">Phytophthora boehmeriae</name>
    <dbReference type="NCBI Taxonomy" id="109152"/>
    <lineage>
        <taxon>Eukaryota</taxon>
        <taxon>Sar</taxon>
        <taxon>Stramenopiles</taxon>
        <taxon>Oomycota</taxon>
        <taxon>Peronosporomycetes</taxon>
        <taxon>Peronosporales</taxon>
        <taxon>Peronosporaceae</taxon>
        <taxon>Phytophthora</taxon>
    </lineage>
</organism>
<proteinExistence type="predicted"/>
<evidence type="ECO:0000256" key="1">
    <source>
        <dbReference type="SAM" id="MobiDB-lite"/>
    </source>
</evidence>
<accession>A0A8T1X2E4</accession>
<feature type="compositionally biased region" description="Pro residues" evidence="1">
    <location>
        <begin position="54"/>
        <end position="70"/>
    </location>
</feature>
<evidence type="ECO:0000313" key="3">
    <source>
        <dbReference type="EMBL" id="KAG7399414.1"/>
    </source>
</evidence>
<keyword evidence="4" id="KW-1185">Reference proteome</keyword>
<feature type="domain" description="Protein argonaute N-terminal" evidence="2">
    <location>
        <begin position="115"/>
        <end position="251"/>
    </location>
</feature>
<gene>
    <name evidence="3" type="primary">AGO10_3</name>
    <name evidence="3" type="ORF">PHYBOEH_008928</name>
</gene>
<dbReference type="EMBL" id="JAGDFL010000054">
    <property type="protein sequence ID" value="KAG7399414.1"/>
    <property type="molecule type" value="Genomic_DNA"/>
</dbReference>
<dbReference type="InterPro" id="IPR032474">
    <property type="entry name" value="Argonaute_N"/>
</dbReference>
<sequence length="257" mass="27552">MPGRRQKQDQGQAQGQGGGRGGGRGRGRGRGQAQGQGRGRGRGSAPPAAAPAAHPTPPPPAPIRPPPPARAAPSVAETALELEEKAQISSPSPQLVQPLVTMQFPPRPGFGTNGKKVKLYANHFKVKFNLAGDIYHYDVSMAENGSSFGNDGPPKTLAGKIMTALMQELKRQFPQFHVVSDSRKNIYSPARLPFQIQEFTGLQLPDDGGRAREFSAVVKEADPVAIRMQQLEELFAGRLNYTPYDALQALDDVGGRS</sequence>
<feature type="region of interest" description="Disordered" evidence="1">
    <location>
        <begin position="1"/>
        <end position="77"/>
    </location>
</feature>
<dbReference type="OrthoDB" id="186607at2759"/>
<feature type="compositionally biased region" description="Low complexity" evidence="1">
    <location>
        <begin position="43"/>
        <end position="53"/>
    </location>
</feature>
<evidence type="ECO:0000313" key="4">
    <source>
        <dbReference type="Proteomes" id="UP000693981"/>
    </source>
</evidence>
<comment type="caution">
    <text evidence="3">The sequence shown here is derived from an EMBL/GenBank/DDBJ whole genome shotgun (WGS) entry which is preliminary data.</text>
</comment>